<evidence type="ECO:0000256" key="3">
    <source>
        <dbReference type="ARBA" id="ARBA00004065"/>
    </source>
</evidence>
<dbReference type="GO" id="GO:0006298">
    <property type="term" value="P:mismatch repair"/>
    <property type="evidence" value="ECO:0007669"/>
    <property type="project" value="TreeGrafter"/>
</dbReference>
<dbReference type="PANTHER" id="PTHR10954:SF18">
    <property type="entry name" value="RIBONUCLEASE HII"/>
    <property type="match status" value="1"/>
</dbReference>
<comment type="similarity">
    <text evidence="5 14 16">Belongs to the RNase HII family.</text>
</comment>
<dbReference type="FunFam" id="3.30.420.10:FF:000006">
    <property type="entry name" value="Ribonuclease HII"/>
    <property type="match status" value="1"/>
</dbReference>
<dbReference type="NCBIfam" id="NF000595">
    <property type="entry name" value="PRK00015.1-3"/>
    <property type="match status" value="1"/>
</dbReference>
<evidence type="ECO:0000256" key="8">
    <source>
        <dbReference type="ARBA" id="ARBA00022490"/>
    </source>
</evidence>
<comment type="subcellular location">
    <subcellularLocation>
        <location evidence="4 14">Cytoplasm</location>
    </subcellularLocation>
</comment>
<feature type="domain" description="RNase H type-2" evidence="17">
    <location>
        <begin position="13"/>
        <end position="202"/>
    </location>
</feature>
<gene>
    <name evidence="14 18" type="primary">rnhB</name>
    <name evidence="18" type="ORF">G7Y85_02105</name>
</gene>
<evidence type="ECO:0000256" key="5">
    <source>
        <dbReference type="ARBA" id="ARBA00007383"/>
    </source>
</evidence>
<comment type="caution">
    <text evidence="18">The sequence shown here is derived from an EMBL/GenBank/DDBJ whole genome shotgun (WGS) entry which is preliminary data.</text>
</comment>
<dbReference type="InterPro" id="IPR001352">
    <property type="entry name" value="RNase_HII/HIII"/>
</dbReference>
<name>A0A6M2BMN3_9GAMM</name>
<keyword evidence="19" id="KW-1185">Reference proteome</keyword>
<evidence type="ECO:0000256" key="9">
    <source>
        <dbReference type="ARBA" id="ARBA00022722"/>
    </source>
</evidence>
<comment type="cofactor">
    <cofactor evidence="14 15">
        <name>Mn(2+)</name>
        <dbReference type="ChEBI" id="CHEBI:29035"/>
    </cofactor>
    <cofactor evidence="14 15">
        <name>Mg(2+)</name>
        <dbReference type="ChEBI" id="CHEBI:18420"/>
    </cofactor>
    <text evidence="14 15">Manganese or magnesium. Binds 1 divalent metal ion per monomer in the absence of substrate. May bind a second metal ion after substrate binding.</text>
</comment>
<evidence type="ECO:0000256" key="11">
    <source>
        <dbReference type="ARBA" id="ARBA00022759"/>
    </source>
</evidence>
<dbReference type="GO" id="GO:0030145">
    <property type="term" value="F:manganese ion binding"/>
    <property type="evidence" value="ECO:0007669"/>
    <property type="project" value="UniProtKB-UniRule"/>
</dbReference>
<evidence type="ECO:0000256" key="7">
    <source>
        <dbReference type="ARBA" id="ARBA00019179"/>
    </source>
</evidence>
<dbReference type="PANTHER" id="PTHR10954">
    <property type="entry name" value="RIBONUCLEASE H2 SUBUNIT A"/>
    <property type="match status" value="1"/>
</dbReference>
<evidence type="ECO:0000256" key="15">
    <source>
        <dbReference type="PROSITE-ProRule" id="PRU01319"/>
    </source>
</evidence>
<evidence type="ECO:0000256" key="2">
    <source>
        <dbReference type="ARBA" id="ARBA00001946"/>
    </source>
</evidence>
<dbReference type="GO" id="GO:0005737">
    <property type="term" value="C:cytoplasm"/>
    <property type="evidence" value="ECO:0007669"/>
    <property type="project" value="UniProtKB-SubCell"/>
</dbReference>
<reference evidence="18 19" key="1">
    <citation type="journal article" date="2014" name="Int. J. Syst. Evol. Microbiol.">
        <title>Solimonas terrae sp. nov., isolated from soil.</title>
        <authorList>
            <person name="Kim S.J."/>
            <person name="Moon J.Y."/>
            <person name="Weon H.Y."/>
            <person name="Ahn J.H."/>
            <person name="Chen W.M."/>
            <person name="Kwon S.W."/>
        </authorList>
    </citation>
    <scope>NUCLEOTIDE SEQUENCE [LARGE SCALE GENOMIC DNA]</scope>
    <source>
        <strain evidence="18 19">KIS83-12</strain>
    </source>
</reference>
<dbReference type="GO" id="GO:0004523">
    <property type="term" value="F:RNA-DNA hybrid ribonuclease activity"/>
    <property type="evidence" value="ECO:0007669"/>
    <property type="project" value="UniProtKB-UniRule"/>
</dbReference>
<dbReference type="CDD" id="cd07182">
    <property type="entry name" value="RNase_HII_bacteria_HII_like"/>
    <property type="match status" value="1"/>
</dbReference>
<dbReference type="PROSITE" id="PS51975">
    <property type="entry name" value="RNASE_H_2"/>
    <property type="match status" value="1"/>
</dbReference>
<dbReference type="Proteomes" id="UP000472676">
    <property type="component" value="Unassembled WGS sequence"/>
</dbReference>
<dbReference type="Pfam" id="PF01351">
    <property type="entry name" value="RNase_HII"/>
    <property type="match status" value="1"/>
</dbReference>
<evidence type="ECO:0000256" key="13">
    <source>
        <dbReference type="ARBA" id="ARBA00023211"/>
    </source>
</evidence>
<evidence type="ECO:0000256" key="6">
    <source>
        <dbReference type="ARBA" id="ARBA00012180"/>
    </source>
</evidence>
<comment type="function">
    <text evidence="3 14 16">Endonuclease that specifically degrades the RNA of RNA-DNA hybrids.</text>
</comment>
<evidence type="ECO:0000256" key="12">
    <source>
        <dbReference type="ARBA" id="ARBA00022801"/>
    </source>
</evidence>
<comment type="catalytic activity">
    <reaction evidence="1 14 15 16">
        <text>Endonucleolytic cleavage to 5'-phosphomonoester.</text>
        <dbReference type="EC" id="3.1.26.4"/>
    </reaction>
</comment>
<evidence type="ECO:0000256" key="4">
    <source>
        <dbReference type="ARBA" id="ARBA00004496"/>
    </source>
</evidence>
<evidence type="ECO:0000259" key="17">
    <source>
        <dbReference type="PROSITE" id="PS51975"/>
    </source>
</evidence>
<comment type="cofactor">
    <cofactor evidence="2">
        <name>Mg(2+)</name>
        <dbReference type="ChEBI" id="CHEBI:18420"/>
    </cofactor>
</comment>
<keyword evidence="12 14" id="KW-0378">Hydrolase</keyword>
<dbReference type="EC" id="3.1.26.4" evidence="6 14"/>
<accession>A0A6M2BMN3</accession>
<feature type="binding site" evidence="14 15">
    <location>
        <position position="111"/>
    </location>
    <ligand>
        <name>a divalent metal cation</name>
        <dbReference type="ChEBI" id="CHEBI:60240"/>
    </ligand>
</feature>
<keyword evidence="10 14" id="KW-0479">Metal-binding</keyword>
<sequence length="215" mass="23335">MPRRVSIATYPVPLVAGIDEAGRGCLAGPVYAAAVILDAQHGIRGLDDSKKLRAGVRETLFEQIQDRAVAFAIARAELDEIERLNILHATMLAMRRAVDALKPAPQHCLVDGNRLPVWAYSAEAVVDGDAIHAPIMAASILAKVARDREMQKLDADYPGYGFAQHKGYGTPEHLDALRRLGVSAIHRMSFAPCKQQDLFAGEHDRLRLAAAGHCA</sequence>
<dbReference type="GO" id="GO:0003723">
    <property type="term" value="F:RNA binding"/>
    <property type="evidence" value="ECO:0007669"/>
    <property type="project" value="UniProtKB-UniRule"/>
</dbReference>
<dbReference type="InterPro" id="IPR036397">
    <property type="entry name" value="RNaseH_sf"/>
</dbReference>
<keyword evidence="11 14" id="KW-0255">Endonuclease</keyword>
<evidence type="ECO:0000256" key="14">
    <source>
        <dbReference type="HAMAP-Rule" id="MF_00052"/>
    </source>
</evidence>
<keyword evidence="8 14" id="KW-0963">Cytoplasm</keyword>
<dbReference type="SUPFAM" id="SSF53098">
    <property type="entry name" value="Ribonuclease H-like"/>
    <property type="match status" value="1"/>
</dbReference>
<keyword evidence="13 14" id="KW-0464">Manganese</keyword>
<dbReference type="EMBL" id="JAAMOW010000001">
    <property type="protein sequence ID" value="NGY03550.1"/>
    <property type="molecule type" value="Genomic_DNA"/>
</dbReference>
<feature type="binding site" evidence="14 15">
    <location>
        <position position="20"/>
    </location>
    <ligand>
        <name>a divalent metal cation</name>
        <dbReference type="ChEBI" id="CHEBI:60240"/>
    </ligand>
</feature>
<dbReference type="HAMAP" id="MF_00052_B">
    <property type="entry name" value="RNase_HII_B"/>
    <property type="match status" value="1"/>
</dbReference>
<evidence type="ECO:0000256" key="1">
    <source>
        <dbReference type="ARBA" id="ARBA00000077"/>
    </source>
</evidence>
<dbReference type="InterPro" id="IPR022898">
    <property type="entry name" value="RNase_HII"/>
</dbReference>
<dbReference type="NCBIfam" id="NF000596">
    <property type="entry name" value="PRK00015.1-4"/>
    <property type="match status" value="1"/>
</dbReference>
<evidence type="ECO:0000256" key="10">
    <source>
        <dbReference type="ARBA" id="ARBA00022723"/>
    </source>
</evidence>
<proteinExistence type="inferred from homology"/>
<feature type="binding site" evidence="14 15">
    <location>
        <position position="19"/>
    </location>
    <ligand>
        <name>a divalent metal cation</name>
        <dbReference type="ChEBI" id="CHEBI:60240"/>
    </ligand>
</feature>
<evidence type="ECO:0000313" key="19">
    <source>
        <dbReference type="Proteomes" id="UP000472676"/>
    </source>
</evidence>
<dbReference type="InterPro" id="IPR024567">
    <property type="entry name" value="RNase_HII/HIII_dom"/>
</dbReference>
<dbReference type="GO" id="GO:0032299">
    <property type="term" value="C:ribonuclease H2 complex"/>
    <property type="evidence" value="ECO:0007669"/>
    <property type="project" value="TreeGrafter"/>
</dbReference>
<dbReference type="GO" id="GO:0043137">
    <property type="term" value="P:DNA replication, removal of RNA primer"/>
    <property type="evidence" value="ECO:0007669"/>
    <property type="project" value="TreeGrafter"/>
</dbReference>
<evidence type="ECO:0000313" key="18">
    <source>
        <dbReference type="EMBL" id="NGY03550.1"/>
    </source>
</evidence>
<protein>
    <recommendedName>
        <fullName evidence="7 14">Ribonuclease HII</fullName>
        <shortName evidence="14">RNase HII</shortName>
        <ecNumber evidence="6 14">3.1.26.4</ecNumber>
    </recommendedName>
</protein>
<dbReference type="RefSeq" id="WP_166251047.1">
    <property type="nucleotide sequence ID" value="NZ_JAAMOW010000001.1"/>
</dbReference>
<evidence type="ECO:0000256" key="16">
    <source>
        <dbReference type="RuleBase" id="RU003515"/>
    </source>
</evidence>
<dbReference type="AlphaFoldDB" id="A0A6M2BMN3"/>
<keyword evidence="9 14" id="KW-0540">Nuclease</keyword>
<dbReference type="Gene3D" id="3.30.420.10">
    <property type="entry name" value="Ribonuclease H-like superfamily/Ribonuclease H"/>
    <property type="match status" value="1"/>
</dbReference>
<dbReference type="InterPro" id="IPR012337">
    <property type="entry name" value="RNaseH-like_sf"/>
</dbReference>
<organism evidence="18 19">
    <name type="scientific">Solimonas terrae</name>
    <dbReference type="NCBI Taxonomy" id="1396819"/>
    <lineage>
        <taxon>Bacteria</taxon>
        <taxon>Pseudomonadati</taxon>
        <taxon>Pseudomonadota</taxon>
        <taxon>Gammaproteobacteria</taxon>
        <taxon>Nevskiales</taxon>
        <taxon>Nevskiaceae</taxon>
        <taxon>Solimonas</taxon>
    </lineage>
</organism>